<dbReference type="AlphaFoldDB" id="A0A561SVU5"/>
<feature type="signal peptide" evidence="2">
    <location>
        <begin position="1"/>
        <end position="28"/>
    </location>
</feature>
<dbReference type="PANTHER" id="PTHR34216">
    <property type="match status" value="1"/>
</dbReference>
<dbReference type="InterPro" id="IPR011330">
    <property type="entry name" value="Glyco_hydro/deAcase_b/a-brl"/>
</dbReference>
<accession>A0A561SVU5</accession>
<evidence type="ECO:0000256" key="1">
    <source>
        <dbReference type="ARBA" id="ARBA00022729"/>
    </source>
</evidence>
<dbReference type="CDD" id="cd10967">
    <property type="entry name" value="CE4_GLA_like_6s"/>
    <property type="match status" value="1"/>
</dbReference>
<name>A0A561SVU5_9PSEU</name>
<dbReference type="GO" id="GO:0016810">
    <property type="term" value="F:hydrolase activity, acting on carbon-nitrogen (but not peptide) bonds"/>
    <property type="evidence" value="ECO:0007669"/>
    <property type="project" value="InterPro"/>
</dbReference>
<dbReference type="InterPro" id="IPR051398">
    <property type="entry name" value="Polysacch_Deacetylase"/>
</dbReference>
<dbReference type="GO" id="GO:0005975">
    <property type="term" value="P:carbohydrate metabolic process"/>
    <property type="evidence" value="ECO:0007669"/>
    <property type="project" value="InterPro"/>
</dbReference>
<dbReference type="SUPFAM" id="SSF88713">
    <property type="entry name" value="Glycoside hydrolase/deacetylase"/>
    <property type="match status" value="1"/>
</dbReference>
<dbReference type="EMBL" id="VIWU01000001">
    <property type="protein sequence ID" value="TWF78983.1"/>
    <property type="molecule type" value="Genomic_DNA"/>
</dbReference>
<feature type="chain" id="PRO_5021806601" evidence="2">
    <location>
        <begin position="29"/>
        <end position="276"/>
    </location>
</feature>
<dbReference type="InterPro" id="IPR002509">
    <property type="entry name" value="NODB_dom"/>
</dbReference>
<protein>
    <submittedName>
        <fullName evidence="4">Polysaccharide deacetylase</fullName>
    </submittedName>
</protein>
<dbReference type="Gene3D" id="3.20.20.370">
    <property type="entry name" value="Glycoside hydrolase/deacetylase"/>
    <property type="match status" value="1"/>
</dbReference>
<evidence type="ECO:0000256" key="2">
    <source>
        <dbReference type="SAM" id="SignalP"/>
    </source>
</evidence>
<dbReference type="PANTHER" id="PTHR34216:SF11">
    <property type="entry name" value="CHITOOLIGOSACCHARIDE DEACETYLASE"/>
    <property type="match status" value="1"/>
</dbReference>
<evidence type="ECO:0000313" key="5">
    <source>
        <dbReference type="Proteomes" id="UP000321261"/>
    </source>
</evidence>
<organism evidence="4 5">
    <name type="scientific">Pseudonocardia hierapolitana</name>
    <dbReference type="NCBI Taxonomy" id="1128676"/>
    <lineage>
        <taxon>Bacteria</taxon>
        <taxon>Bacillati</taxon>
        <taxon>Actinomycetota</taxon>
        <taxon>Actinomycetes</taxon>
        <taxon>Pseudonocardiales</taxon>
        <taxon>Pseudonocardiaceae</taxon>
        <taxon>Pseudonocardia</taxon>
    </lineage>
</organism>
<dbReference type="Pfam" id="PF01522">
    <property type="entry name" value="Polysacc_deac_1"/>
    <property type="match status" value="1"/>
</dbReference>
<dbReference type="Proteomes" id="UP000321261">
    <property type="component" value="Unassembled WGS sequence"/>
</dbReference>
<comment type="caution">
    <text evidence="4">The sequence shown here is derived from an EMBL/GenBank/DDBJ whole genome shotgun (WGS) entry which is preliminary data.</text>
</comment>
<gene>
    <name evidence="4" type="ORF">FHX44_114909</name>
</gene>
<keyword evidence="1 2" id="KW-0732">Signal</keyword>
<proteinExistence type="predicted"/>
<feature type="domain" description="NodB homology" evidence="3">
    <location>
        <begin position="30"/>
        <end position="153"/>
    </location>
</feature>
<reference evidence="4 5" key="1">
    <citation type="submission" date="2019-06" db="EMBL/GenBank/DDBJ databases">
        <title>Sequencing the genomes of 1000 actinobacteria strains.</title>
        <authorList>
            <person name="Klenk H.-P."/>
        </authorList>
    </citation>
    <scope>NUCLEOTIDE SEQUENCE [LARGE SCALE GENOMIC DNA]</scope>
    <source>
        <strain evidence="4 5">DSM 45671</strain>
    </source>
</reference>
<keyword evidence="5" id="KW-1185">Reference proteome</keyword>
<dbReference type="OrthoDB" id="9782872at2"/>
<evidence type="ECO:0000259" key="3">
    <source>
        <dbReference type="Pfam" id="PF01522"/>
    </source>
</evidence>
<evidence type="ECO:0000313" key="4">
    <source>
        <dbReference type="EMBL" id="TWF78983.1"/>
    </source>
</evidence>
<sequence>MRAPVVRILVATCALLVSGCTTTPVSTAAPPPKTFVSLTFDDGHASHYAAAMQMRARGLAGTFYISSGLMGSSTYYMPWWQVYNIAEAGSEIGGHTMHHADLSTADAVTVRREVCDDRYTLLNQGFSPVSGFAYPGPGLSPVTQELAKECGYSTGRGVGGLFNRYCVQCPAAETMPPEDPYKLKTAFPARAATTLADLQAVITNAETNGGGWAILVFHGVCDDGCTADLSVATATFTALLDWLAPRAANGTVVRTVGQVAAGGAVTPQVTPWLSCT</sequence>
<dbReference type="PROSITE" id="PS51257">
    <property type="entry name" value="PROKAR_LIPOPROTEIN"/>
    <property type="match status" value="1"/>
</dbReference>